<comment type="caution">
    <text evidence="6">The sequence shown here is derived from an EMBL/GenBank/DDBJ whole genome shotgun (WGS) entry which is preliminary data.</text>
</comment>
<reference evidence="6" key="1">
    <citation type="submission" date="2022-10" db="EMBL/GenBank/DDBJ databases">
        <authorList>
            <person name="Chen Y."/>
            <person name="Dougan E. K."/>
            <person name="Chan C."/>
            <person name="Rhodes N."/>
            <person name="Thang M."/>
        </authorList>
    </citation>
    <scope>NUCLEOTIDE SEQUENCE</scope>
</reference>
<dbReference type="SMART" id="SM00220">
    <property type="entry name" value="S_TKc"/>
    <property type="match status" value="1"/>
</dbReference>
<evidence type="ECO:0000256" key="2">
    <source>
        <dbReference type="ARBA" id="ARBA00022840"/>
    </source>
</evidence>
<feature type="binding site" evidence="3">
    <location>
        <position position="155"/>
    </location>
    <ligand>
        <name>ATP</name>
        <dbReference type="ChEBI" id="CHEBI:30616"/>
    </ligand>
</feature>
<dbReference type="PANTHER" id="PTHR24348:SF68">
    <property type="entry name" value="SERINE_THREONINE-PROTEIN KINASE ATG1C"/>
    <property type="match status" value="1"/>
</dbReference>
<dbReference type="GO" id="GO:0005737">
    <property type="term" value="C:cytoplasm"/>
    <property type="evidence" value="ECO:0007669"/>
    <property type="project" value="TreeGrafter"/>
</dbReference>
<name>A0A9P1DRS6_9DINO</name>
<feature type="region of interest" description="Disordered" evidence="4">
    <location>
        <begin position="504"/>
        <end position="592"/>
    </location>
</feature>
<dbReference type="OrthoDB" id="6513151at2759"/>
<evidence type="ECO:0000256" key="1">
    <source>
        <dbReference type="ARBA" id="ARBA00022741"/>
    </source>
</evidence>
<evidence type="ECO:0000313" key="7">
    <source>
        <dbReference type="EMBL" id="CAL4802275.1"/>
    </source>
</evidence>
<dbReference type="PROSITE" id="PS00107">
    <property type="entry name" value="PROTEIN_KINASE_ATP"/>
    <property type="match status" value="1"/>
</dbReference>
<dbReference type="GO" id="GO:0004674">
    <property type="term" value="F:protein serine/threonine kinase activity"/>
    <property type="evidence" value="ECO:0007669"/>
    <property type="project" value="InterPro"/>
</dbReference>
<evidence type="ECO:0000256" key="3">
    <source>
        <dbReference type="PROSITE-ProRule" id="PRU10141"/>
    </source>
</evidence>
<dbReference type="PANTHER" id="PTHR24348">
    <property type="entry name" value="SERINE/THREONINE-PROTEIN KINASE UNC-51-RELATED"/>
    <property type="match status" value="1"/>
</dbReference>
<feature type="domain" description="Protein kinase" evidence="5">
    <location>
        <begin position="127"/>
        <end position="395"/>
    </location>
</feature>
<dbReference type="PROSITE" id="PS50011">
    <property type="entry name" value="PROTEIN_KINASE_DOM"/>
    <property type="match status" value="1"/>
</dbReference>
<gene>
    <name evidence="6" type="ORF">C1SCF055_LOCUS39822</name>
</gene>
<dbReference type="GO" id="GO:0005524">
    <property type="term" value="F:ATP binding"/>
    <property type="evidence" value="ECO:0007669"/>
    <property type="project" value="UniProtKB-UniRule"/>
</dbReference>
<evidence type="ECO:0000313" key="8">
    <source>
        <dbReference type="Proteomes" id="UP001152797"/>
    </source>
</evidence>
<dbReference type="Gene3D" id="1.10.510.10">
    <property type="entry name" value="Transferase(Phosphotransferase) domain 1"/>
    <property type="match status" value="1"/>
</dbReference>
<dbReference type="EMBL" id="CAMXCT020006510">
    <property type="protein sequence ID" value="CAL1168338.1"/>
    <property type="molecule type" value="Genomic_DNA"/>
</dbReference>
<dbReference type="Proteomes" id="UP001152797">
    <property type="component" value="Unassembled WGS sequence"/>
</dbReference>
<dbReference type="GO" id="GO:0010506">
    <property type="term" value="P:regulation of autophagy"/>
    <property type="evidence" value="ECO:0007669"/>
    <property type="project" value="InterPro"/>
</dbReference>
<dbReference type="InterPro" id="IPR011009">
    <property type="entry name" value="Kinase-like_dom_sf"/>
</dbReference>
<organism evidence="6">
    <name type="scientific">Cladocopium goreaui</name>
    <dbReference type="NCBI Taxonomy" id="2562237"/>
    <lineage>
        <taxon>Eukaryota</taxon>
        <taxon>Sar</taxon>
        <taxon>Alveolata</taxon>
        <taxon>Dinophyceae</taxon>
        <taxon>Suessiales</taxon>
        <taxon>Symbiodiniaceae</taxon>
        <taxon>Cladocopium</taxon>
    </lineage>
</organism>
<accession>A0A9P1DRS6</accession>
<evidence type="ECO:0000259" key="5">
    <source>
        <dbReference type="PROSITE" id="PS50011"/>
    </source>
</evidence>
<proteinExistence type="predicted"/>
<protein>
    <recommendedName>
        <fullName evidence="5">Protein kinase domain-containing protein</fullName>
    </recommendedName>
</protein>
<dbReference type="InterPro" id="IPR045269">
    <property type="entry name" value="Atg1-like"/>
</dbReference>
<dbReference type="AlphaFoldDB" id="A0A9P1DRS6"/>
<keyword evidence="2 3" id="KW-0067">ATP-binding</keyword>
<feature type="compositionally biased region" description="Basic residues" evidence="4">
    <location>
        <begin position="564"/>
        <end position="573"/>
    </location>
</feature>
<dbReference type="InterPro" id="IPR008271">
    <property type="entry name" value="Ser/Thr_kinase_AS"/>
</dbReference>
<dbReference type="PROSITE" id="PS00108">
    <property type="entry name" value="PROTEIN_KINASE_ST"/>
    <property type="match status" value="1"/>
</dbReference>
<dbReference type="Pfam" id="PF00069">
    <property type="entry name" value="Pkinase"/>
    <property type="match status" value="1"/>
</dbReference>
<keyword evidence="8" id="KW-1185">Reference proteome</keyword>
<dbReference type="InterPro" id="IPR017441">
    <property type="entry name" value="Protein_kinase_ATP_BS"/>
</dbReference>
<evidence type="ECO:0000256" key="4">
    <source>
        <dbReference type="SAM" id="MobiDB-lite"/>
    </source>
</evidence>
<sequence>MAGYTDFEAGKEAERAAAKADAGAALLRAVFAQEVTSAPEVPGLSAWLSSLKLAHCDTAAQRWCQQNQMVDLAQVTASWEALADALQLRPLERHRVAKALNQSSTVTALPAAVPVITFGPDEDPQRYQLLETVGSGATARVFRCADQQGKVLAVKRIKLTKLRRQGNYQQVEEMLHQEIAIHLSLQHPKITGLVDVIESSEELHLVMEFLGGGSLDDVLGMRRVLCESQASDVFRQIAEGLHYIHMRGIAHRDLKPENVLVLDRSWEDPMVTPQVKLADFGHSKVVDDIFVRSSSHVGTPLYMAPEAFTLESLDERSADLWSLGVLLYVMLLGRCPFEGSGAELQQAIQKGDFTFFGGDAQTPPSTDAQNLIRALLKVDPRRRATLDWCLLHRFLVPLAQLGRQLLRDGLAAPAEDEILEESYILPSLPEAAIRSLRRDMCRWMLKFRFSAMTQGHQVVAKYGLLALAEWDRIQRAHQELLQVMAFHTNAKRPASGNVWERLRERGAQSARNRPSQPGGEGKMLSRSLPVAARSSQSGQNGDLGPDNKSPTGPAENEDEDAARQRRLAARQKVNRTWNFTGRSGAKPTVDGDFRAQEAALERARRQAFRGRGYRHGAEDLER</sequence>
<keyword evidence="1 3" id="KW-0547">Nucleotide-binding</keyword>
<dbReference type="SUPFAM" id="SSF56112">
    <property type="entry name" value="Protein kinase-like (PK-like)"/>
    <property type="match status" value="1"/>
</dbReference>
<dbReference type="EMBL" id="CAMXCT030006510">
    <property type="protein sequence ID" value="CAL4802275.1"/>
    <property type="molecule type" value="Genomic_DNA"/>
</dbReference>
<dbReference type="InterPro" id="IPR000719">
    <property type="entry name" value="Prot_kinase_dom"/>
</dbReference>
<dbReference type="EMBL" id="CAMXCT010006510">
    <property type="protein sequence ID" value="CAI4014963.1"/>
    <property type="molecule type" value="Genomic_DNA"/>
</dbReference>
<evidence type="ECO:0000313" key="6">
    <source>
        <dbReference type="EMBL" id="CAI4014963.1"/>
    </source>
</evidence>
<reference evidence="7 8" key="2">
    <citation type="submission" date="2024-05" db="EMBL/GenBank/DDBJ databases">
        <authorList>
            <person name="Chen Y."/>
            <person name="Shah S."/>
            <person name="Dougan E. K."/>
            <person name="Thang M."/>
            <person name="Chan C."/>
        </authorList>
    </citation>
    <scope>NUCLEOTIDE SEQUENCE [LARGE SCALE GENOMIC DNA]</scope>
</reference>